<dbReference type="PROSITE" id="PS00141">
    <property type="entry name" value="ASP_PROTEASE"/>
    <property type="match status" value="1"/>
</dbReference>
<keyword evidence="10" id="KW-1185">Reference proteome</keyword>
<feature type="domain" description="Peptidase A1" evidence="8">
    <location>
        <begin position="106"/>
        <end position="417"/>
    </location>
</feature>
<evidence type="ECO:0000256" key="1">
    <source>
        <dbReference type="ARBA" id="ARBA00007447"/>
    </source>
</evidence>
<organism evidence="9 10">
    <name type="scientific">Cryphonectria parasitica (strain ATCC 38755 / EP155)</name>
    <dbReference type="NCBI Taxonomy" id="660469"/>
    <lineage>
        <taxon>Eukaryota</taxon>
        <taxon>Fungi</taxon>
        <taxon>Dikarya</taxon>
        <taxon>Ascomycota</taxon>
        <taxon>Pezizomycotina</taxon>
        <taxon>Sordariomycetes</taxon>
        <taxon>Sordariomycetidae</taxon>
        <taxon>Diaporthales</taxon>
        <taxon>Cryphonectriaceae</taxon>
        <taxon>Cryphonectria-Endothia species complex</taxon>
        <taxon>Cryphonectria</taxon>
    </lineage>
</organism>
<dbReference type="InterPro" id="IPR033121">
    <property type="entry name" value="PEPTIDASE_A1"/>
</dbReference>
<evidence type="ECO:0000256" key="5">
    <source>
        <dbReference type="PIRSR" id="PIRSR601461-1"/>
    </source>
</evidence>
<dbReference type="OrthoDB" id="2747330at2759"/>
<dbReference type="PANTHER" id="PTHR47966:SF2">
    <property type="entry name" value="ASPERGILLOPEPSIN-1-RELATED"/>
    <property type="match status" value="1"/>
</dbReference>
<dbReference type="GO" id="GO:0004190">
    <property type="term" value="F:aspartic-type endopeptidase activity"/>
    <property type="evidence" value="ECO:0007669"/>
    <property type="project" value="UniProtKB-KW"/>
</dbReference>
<evidence type="ECO:0000256" key="7">
    <source>
        <dbReference type="SAM" id="SignalP"/>
    </source>
</evidence>
<evidence type="ECO:0000313" key="9">
    <source>
        <dbReference type="EMBL" id="KAF3760343.1"/>
    </source>
</evidence>
<feature type="active site" evidence="5">
    <location>
        <position position="124"/>
    </location>
</feature>
<keyword evidence="7" id="KW-0732">Signal</keyword>
<dbReference type="CDD" id="cd06097">
    <property type="entry name" value="Aspergillopepsin_like"/>
    <property type="match status" value="1"/>
</dbReference>
<evidence type="ECO:0000256" key="4">
    <source>
        <dbReference type="ARBA" id="ARBA00022801"/>
    </source>
</evidence>
<comment type="caution">
    <text evidence="9">The sequence shown here is derived from an EMBL/GenBank/DDBJ whole genome shotgun (WGS) entry which is preliminary data.</text>
</comment>
<dbReference type="SMR" id="A0A9P4XSY9"/>
<dbReference type="FunFam" id="2.40.70.10:FF:000026">
    <property type="entry name" value="Endothiapepsin"/>
    <property type="match status" value="1"/>
</dbReference>
<dbReference type="InterPro" id="IPR001969">
    <property type="entry name" value="Aspartic_peptidase_AS"/>
</dbReference>
<sequence>MSSPLKNALVTAMLAGGALSSPTKQHVGIPVNASPEVGPGKYSFKQVRNPNYKFNGPLSVKKTYLKYGVPIPAWLEDAVQNSTSGLAERSTGSATTTPIDSLDDAYITPVQIGTPAQTLNLDFDTGSSDLWVFSSETTASEVDGQTIYTPSKSTTAKLLSGATWSISYGDGSSSSGDVYTDTVSVGGLTVTGQAVESAKKVSSSFTEDSTIDGLLGLAFSTLNTVSPTQQKTFFDNAKASLDSPVFTADLGYHAPGTYNFGFIDTTAYTGSITYTAVSTKQGFWEWTSTGYAVGSGTFKSTSIDGIADTGTTLLYLPATVVSAYWAQVSGAKSSSSVGGYVFPCSATLPSFTFGVGSARIVIPGDYIDFGPISTGSSSCFGGIQSSAGIGINIFGDVALKAAFVVFNGATTPTLGFASK</sequence>
<feature type="active site" evidence="5">
    <location>
        <position position="308"/>
    </location>
</feature>
<dbReference type="PANTHER" id="PTHR47966">
    <property type="entry name" value="BETA-SITE APP-CLEAVING ENZYME, ISOFORM A-RELATED"/>
    <property type="match status" value="1"/>
</dbReference>
<dbReference type="Pfam" id="PF00026">
    <property type="entry name" value="Asp"/>
    <property type="match status" value="1"/>
</dbReference>
<keyword evidence="2 6" id="KW-0645">Protease</keyword>
<keyword evidence="3 6" id="KW-0064">Aspartyl protease</keyword>
<accession>A0A9P4XSY9</accession>
<dbReference type="AlphaFoldDB" id="A0A9P4XSY9"/>
<dbReference type="PRINTS" id="PR00792">
    <property type="entry name" value="PEPSIN"/>
</dbReference>
<dbReference type="Proteomes" id="UP000803844">
    <property type="component" value="Unassembled WGS sequence"/>
</dbReference>
<name>A0A9P4XSY9_CRYP1</name>
<dbReference type="GeneID" id="63832037"/>
<keyword evidence="4 6" id="KW-0378">Hydrolase</keyword>
<evidence type="ECO:0000259" key="8">
    <source>
        <dbReference type="PROSITE" id="PS51767"/>
    </source>
</evidence>
<dbReference type="InterPro" id="IPR021109">
    <property type="entry name" value="Peptidase_aspartic_dom_sf"/>
</dbReference>
<proteinExistence type="inferred from homology"/>
<protein>
    <recommendedName>
        <fullName evidence="8">Peptidase A1 domain-containing protein</fullName>
    </recommendedName>
</protein>
<evidence type="ECO:0000256" key="3">
    <source>
        <dbReference type="ARBA" id="ARBA00022750"/>
    </source>
</evidence>
<feature type="signal peptide" evidence="7">
    <location>
        <begin position="1"/>
        <end position="20"/>
    </location>
</feature>
<evidence type="ECO:0000256" key="6">
    <source>
        <dbReference type="RuleBase" id="RU000454"/>
    </source>
</evidence>
<gene>
    <name evidence="9" type="ORF">M406DRAFT_100383</name>
</gene>
<feature type="chain" id="PRO_5040131442" description="Peptidase A1 domain-containing protein" evidence="7">
    <location>
        <begin position="21"/>
        <end position="419"/>
    </location>
</feature>
<dbReference type="GO" id="GO:0006508">
    <property type="term" value="P:proteolysis"/>
    <property type="evidence" value="ECO:0007669"/>
    <property type="project" value="UniProtKB-KW"/>
</dbReference>
<dbReference type="EMBL" id="MU032353">
    <property type="protein sequence ID" value="KAF3760343.1"/>
    <property type="molecule type" value="Genomic_DNA"/>
</dbReference>
<dbReference type="FunFam" id="2.40.70.10:FF:000024">
    <property type="entry name" value="Endothiapepsin"/>
    <property type="match status" value="1"/>
</dbReference>
<evidence type="ECO:0000256" key="2">
    <source>
        <dbReference type="ARBA" id="ARBA00022670"/>
    </source>
</evidence>
<comment type="similarity">
    <text evidence="1 6">Belongs to the peptidase A1 family.</text>
</comment>
<dbReference type="InterPro" id="IPR034163">
    <property type="entry name" value="Aspergillopepsin-like_cat_dom"/>
</dbReference>
<reference evidence="9" key="1">
    <citation type="journal article" date="2020" name="Phytopathology">
        <title>Genome sequence of the chestnut blight fungus Cryphonectria parasitica EP155: A fundamental resource for an archetypical invasive plant pathogen.</title>
        <authorList>
            <person name="Crouch J.A."/>
            <person name="Dawe A."/>
            <person name="Aerts A."/>
            <person name="Barry K."/>
            <person name="Churchill A.C.L."/>
            <person name="Grimwood J."/>
            <person name="Hillman B."/>
            <person name="Milgroom M.G."/>
            <person name="Pangilinan J."/>
            <person name="Smith M."/>
            <person name="Salamov A."/>
            <person name="Schmutz J."/>
            <person name="Yadav J."/>
            <person name="Grigoriev I.V."/>
            <person name="Nuss D."/>
        </authorList>
    </citation>
    <scope>NUCLEOTIDE SEQUENCE</scope>
    <source>
        <strain evidence="9">EP155</strain>
    </source>
</reference>
<evidence type="ECO:0000313" key="10">
    <source>
        <dbReference type="Proteomes" id="UP000803844"/>
    </source>
</evidence>
<dbReference type="Gene3D" id="2.40.70.10">
    <property type="entry name" value="Acid Proteases"/>
    <property type="match status" value="2"/>
</dbReference>
<dbReference type="PROSITE" id="PS51767">
    <property type="entry name" value="PEPTIDASE_A1"/>
    <property type="match status" value="1"/>
</dbReference>
<dbReference type="RefSeq" id="XP_040771322.1">
    <property type="nucleotide sequence ID" value="XM_040914908.1"/>
</dbReference>
<dbReference type="InterPro" id="IPR001461">
    <property type="entry name" value="Aspartic_peptidase_A1"/>
</dbReference>
<dbReference type="SUPFAM" id="SSF50630">
    <property type="entry name" value="Acid proteases"/>
    <property type="match status" value="1"/>
</dbReference>